<evidence type="ECO:0000256" key="1">
    <source>
        <dbReference type="SAM" id="MobiDB-lite"/>
    </source>
</evidence>
<organism evidence="2 3">
    <name type="scientific">Halorubrum aidingense JCM 13560</name>
    <dbReference type="NCBI Taxonomy" id="1230454"/>
    <lineage>
        <taxon>Archaea</taxon>
        <taxon>Methanobacteriati</taxon>
        <taxon>Methanobacteriota</taxon>
        <taxon>Stenosarchaea group</taxon>
        <taxon>Halobacteria</taxon>
        <taxon>Halobacteriales</taxon>
        <taxon>Haloferacaceae</taxon>
        <taxon>Halorubrum</taxon>
    </lineage>
</organism>
<proteinExistence type="predicted"/>
<dbReference type="EMBL" id="AOJI01000022">
    <property type="protein sequence ID" value="EMA67585.1"/>
    <property type="molecule type" value="Genomic_DNA"/>
</dbReference>
<keyword evidence="3" id="KW-1185">Reference proteome</keyword>
<reference evidence="2 3" key="1">
    <citation type="journal article" date="2014" name="PLoS Genet.">
        <title>Phylogenetically driven sequencing of extremely halophilic archaea reveals strategies for static and dynamic osmo-response.</title>
        <authorList>
            <person name="Becker E.A."/>
            <person name="Seitzer P.M."/>
            <person name="Tritt A."/>
            <person name="Larsen D."/>
            <person name="Krusor M."/>
            <person name="Yao A.I."/>
            <person name="Wu D."/>
            <person name="Madern D."/>
            <person name="Eisen J.A."/>
            <person name="Darling A.E."/>
            <person name="Facciotti M.T."/>
        </authorList>
    </citation>
    <scope>NUCLEOTIDE SEQUENCE [LARGE SCALE GENOMIC DNA]</scope>
    <source>
        <strain evidence="2 3">JCM 13560</strain>
    </source>
</reference>
<evidence type="ECO:0000313" key="2">
    <source>
        <dbReference type="EMBL" id="EMA67585.1"/>
    </source>
</evidence>
<evidence type="ECO:0000313" key="3">
    <source>
        <dbReference type="Proteomes" id="UP000011575"/>
    </source>
</evidence>
<comment type="caution">
    <text evidence="2">The sequence shown here is derived from an EMBL/GenBank/DDBJ whole genome shotgun (WGS) entry which is preliminary data.</text>
</comment>
<dbReference type="Proteomes" id="UP000011575">
    <property type="component" value="Unassembled WGS sequence"/>
</dbReference>
<dbReference type="PATRIC" id="fig|1230454.4.peg.1550"/>
<accession>M0PFP5</accession>
<feature type="region of interest" description="Disordered" evidence="1">
    <location>
        <begin position="30"/>
        <end position="51"/>
    </location>
</feature>
<protein>
    <submittedName>
        <fullName evidence="2">Uncharacterized protein</fullName>
    </submittedName>
</protein>
<gene>
    <name evidence="2" type="ORF">C461_07659</name>
</gene>
<dbReference type="AlphaFoldDB" id="M0PFP5"/>
<dbReference type="OrthoDB" id="330215at2157"/>
<dbReference type="RefSeq" id="WP_008000071.1">
    <property type="nucleotide sequence ID" value="NZ_AOJI01000022.1"/>
</dbReference>
<dbReference type="STRING" id="1230454.C461_07659"/>
<feature type="compositionally biased region" description="Basic and acidic residues" evidence="1">
    <location>
        <begin position="30"/>
        <end position="46"/>
    </location>
</feature>
<sequence length="84" mass="9516">MNDENLERIAEAMELQNALLLQLVQDQERERCRQRHDPDHTGRSDRATATSVADSYGDLYGGSIGSWEFKPVAEQVEKMGAHNE</sequence>
<name>M0PFP5_9EURY</name>